<organism evidence="2 3">
    <name type="scientific">Sandaracinus amylolyticus</name>
    <dbReference type="NCBI Taxonomy" id="927083"/>
    <lineage>
        <taxon>Bacteria</taxon>
        <taxon>Pseudomonadati</taxon>
        <taxon>Myxococcota</taxon>
        <taxon>Polyangia</taxon>
        <taxon>Polyangiales</taxon>
        <taxon>Sandaracinaceae</taxon>
        <taxon>Sandaracinus</taxon>
    </lineage>
</organism>
<protein>
    <submittedName>
        <fullName evidence="2">Uncharacterized protein</fullName>
    </submittedName>
</protein>
<dbReference type="AlphaFoldDB" id="A0A0F6YGS2"/>
<evidence type="ECO:0000256" key="1">
    <source>
        <dbReference type="SAM" id="MobiDB-lite"/>
    </source>
</evidence>
<sequence>MSVHQPVGSSVSRHARRLPPRFPRAPDDAARRGPRPSTRARVLVSAPFRTRRSGPIARGARGPNE</sequence>
<evidence type="ECO:0000313" key="2">
    <source>
        <dbReference type="EMBL" id="AKF05022.1"/>
    </source>
</evidence>
<feature type="region of interest" description="Disordered" evidence="1">
    <location>
        <begin position="1"/>
        <end position="65"/>
    </location>
</feature>
<proteinExistence type="predicted"/>
<dbReference type="Proteomes" id="UP000034883">
    <property type="component" value="Chromosome"/>
</dbReference>
<dbReference type="KEGG" id="samy:DB32_002171"/>
<evidence type="ECO:0000313" key="3">
    <source>
        <dbReference type="Proteomes" id="UP000034883"/>
    </source>
</evidence>
<accession>A0A0F6YGS2</accession>
<gene>
    <name evidence="2" type="ORF">DB32_002171</name>
</gene>
<dbReference type="STRING" id="927083.DB32_002171"/>
<name>A0A0F6YGS2_9BACT</name>
<keyword evidence="3" id="KW-1185">Reference proteome</keyword>
<reference evidence="2 3" key="1">
    <citation type="submission" date="2015-03" db="EMBL/GenBank/DDBJ databases">
        <title>Genome assembly of Sandaracinus amylolyticus DSM 53668.</title>
        <authorList>
            <person name="Sharma G."/>
            <person name="Subramanian S."/>
        </authorList>
    </citation>
    <scope>NUCLEOTIDE SEQUENCE [LARGE SCALE GENOMIC DNA]</scope>
    <source>
        <strain evidence="2 3">DSM 53668</strain>
    </source>
</reference>
<dbReference type="EMBL" id="CP011125">
    <property type="protein sequence ID" value="AKF05022.1"/>
    <property type="molecule type" value="Genomic_DNA"/>
</dbReference>